<evidence type="ECO:0000259" key="2">
    <source>
        <dbReference type="Pfam" id="PF05375"/>
    </source>
</evidence>
<dbReference type="AlphaFoldDB" id="A0ABD0KRC4"/>
<organism evidence="3 4">
    <name type="scientific">Batillaria attramentaria</name>
    <dbReference type="NCBI Taxonomy" id="370345"/>
    <lineage>
        <taxon>Eukaryota</taxon>
        <taxon>Metazoa</taxon>
        <taxon>Spiralia</taxon>
        <taxon>Lophotrochozoa</taxon>
        <taxon>Mollusca</taxon>
        <taxon>Gastropoda</taxon>
        <taxon>Caenogastropoda</taxon>
        <taxon>Sorbeoconcha</taxon>
        <taxon>Cerithioidea</taxon>
        <taxon>Batillariidae</taxon>
        <taxon>Batillaria</taxon>
    </lineage>
</organism>
<keyword evidence="4" id="KW-1185">Reference proteome</keyword>
<protein>
    <recommendedName>
        <fullName evidence="2">Pacifastin domain-containing protein</fullName>
    </recommendedName>
</protein>
<feature type="signal peptide" evidence="1">
    <location>
        <begin position="1"/>
        <end position="19"/>
    </location>
</feature>
<comment type="caution">
    <text evidence="3">The sequence shown here is derived from an EMBL/GenBank/DDBJ whole genome shotgun (WGS) entry which is preliminary data.</text>
</comment>
<dbReference type="EMBL" id="JACVVK020000140">
    <property type="protein sequence ID" value="KAK7489280.1"/>
    <property type="molecule type" value="Genomic_DNA"/>
</dbReference>
<dbReference type="InterPro" id="IPR008037">
    <property type="entry name" value="Pacifastin_dom"/>
</dbReference>
<gene>
    <name evidence="3" type="ORF">BaRGS_00019532</name>
</gene>
<reference evidence="3 4" key="1">
    <citation type="journal article" date="2023" name="Sci. Data">
        <title>Genome assembly of the Korean intertidal mud-creeper Batillaria attramentaria.</title>
        <authorList>
            <person name="Patra A.K."/>
            <person name="Ho P.T."/>
            <person name="Jun S."/>
            <person name="Lee S.J."/>
            <person name="Kim Y."/>
            <person name="Won Y.J."/>
        </authorList>
    </citation>
    <scope>NUCLEOTIDE SEQUENCE [LARGE SCALE GENOMIC DNA]</scope>
    <source>
        <strain evidence="3">Wonlab-2016</strain>
    </source>
</reference>
<sequence>MRACVAVLTGVVILCIAVAITVVAQLNTGCYDRGQWYAANETYKPDCNTCHCAGNNISICTKMFCIPAGKAVSDLYGTRAGTVDTGLDVVRKDCEKPVFS</sequence>
<dbReference type="SUPFAM" id="SSF57603">
    <property type="entry name" value="FnI-like domain"/>
    <property type="match status" value="1"/>
</dbReference>
<name>A0ABD0KRC4_9CAEN</name>
<proteinExistence type="predicted"/>
<keyword evidence="1" id="KW-0732">Signal</keyword>
<dbReference type="Proteomes" id="UP001519460">
    <property type="component" value="Unassembled WGS sequence"/>
</dbReference>
<feature type="domain" description="Pacifastin" evidence="2">
    <location>
        <begin position="40"/>
        <end position="69"/>
    </location>
</feature>
<evidence type="ECO:0000313" key="4">
    <source>
        <dbReference type="Proteomes" id="UP001519460"/>
    </source>
</evidence>
<feature type="chain" id="PRO_5044833853" description="Pacifastin domain-containing protein" evidence="1">
    <location>
        <begin position="20"/>
        <end position="100"/>
    </location>
</feature>
<evidence type="ECO:0000313" key="3">
    <source>
        <dbReference type="EMBL" id="KAK7489280.1"/>
    </source>
</evidence>
<accession>A0ABD0KRC4</accession>
<dbReference type="Pfam" id="PF05375">
    <property type="entry name" value="Pacifastin_I"/>
    <property type="match status" value="1"/>
</dbReference>
<evidence type="ECO:0000256" key="1">
    <source>
        <dbReference type="SAM" id="SignalP"/>
    </source>
</evidence>